<evidence type="ECO:0000313" key="6">
    <source>
        <dbReference type="EMBL" id="QUE49520.1"/>
    </source>
</evidence>
<evidence type="ECO:0000256" key="3">
    <source>
        <dbReference type="ARBA" id="ARBA00023082"/>
    </source>
</evidence>
<accession>A0A975G645</accession>
<evidence type="ECO:0000256" key="2">
    <source>
        <dbReference type="ARBA" id="ARBA00023015"/>
    </source>
</evidence>
<gene>
    <name evidence="6" type="ORF">KBB96_11615</name>
</gene>
<dbReference type="PANTHER" id="PTHR43133">
    <property type="entry name" value="RNA POLYMERASE ECF-TYPE SIGMA FACTO"/>
    <property type="match status" value="1"/>
</dbReference>
<keyword evidence="2" id="KW-0805">Transcription regulation</keyword>
<sequence length="178" mass="20911">MKAETDEGNREFLSRLLPNQKSIRNFIYSLHPHSEDLDDIMQDTVMSLWEKFDTFELDREFLPWANRLAYFEVLRFRKKRSRDRLVFSDQMVEQLWEDAPSPNDTEAVRQALDACLCKLDGRAREVVEARYARGASIATLAKMRRESVHQLYRILEKVRLALVSCVQRRLAAEGNPFS</sequence>
<dbReference type="SUPFAM" id="SSF88946">
    <property type="entry name" value="Sigma2 domain of RNA polymerase sigma factors"/>
    <property type="match status" value="1"/>
</dbReference>
<dbReference type="Pfam" id="PF04542">
    <property type="entry name" value="Sigma70_r2"/>
    <property type="match status" value="1"/>
</dbReference>
<dbReference type="Proteomes" id="UP000676169">
    <property type="component" value="Chromosome"/>
</dbReference>
<evidence type="ECO:0000313" key="7">
    <source>
        <dbReference type="Proteomes" id="UP000676169"/>
    </source>
</evidence>
<dbReference type="KEGG" id="lamb:KBB96_11615"/>
<dbReference type="InterPro" id="IPR039425">
    <property type="entry name" value="RNA_pol_sigma-70-like"/>
</dbReference>
<protein>
    <submittedName>
        <fullName evidence="6">Sigma-70 family RNA polymerase sigma factor</fullName>
    </submittedName>
</protein>
<keyword evidence="3" id="KW-0731">Sigma factor</keyword>
<dbReference type="InterPro" id="IPR014331">
    <property type="entry name" value="RNA_pol_sigma70_ECF_RHOBA"/>
</dbReference>
<dbReference type="GO" id="GO:0006352">
    <property type="term" value="P:DNA-templated transcription initiation"/>
    <property type="evidence" value="ECO:0007669"/>
    <property type="project" value="InterPro"/>
</dbReference>
<dbReference type="NCBIfam" id="TIGR02989">
    <property type="entry name" value="Sig-70_gvs1"/>
    <property type="match status" value="1"/>
</dbReference>
<name>A0A975G645_9BACT</name>
<dbReference type="Gene3D" id="1.10.1740.10">
    <property type="match status" value="1"/>
</dbReference>
<dbReference type="AlphaFoldDB" id="A0A975G645"/>
<dbReference type="InterPro" id="IPR013325">
    <property type="entry name" value="RNA_pol_sigma_r2"/>
</dbReference>
<dbReference type="InterPro" id="IPR014284">
    <property type="entry name" value="RNA_pol_sigma-70_dom"/>
</dbReference>
<evidence type="ECO:0000256" key="4">
    <source>
        <dbReference type="ARBA" id="ARBA00023163"/>
    </source>
</evidence>
<dbReference type="InterPro" id="IPR013324">
    <property type="entry name" value="RNA_pol_sigma_r3/r4-like"/>
</dbReference>
<dbReference type="GO" id="GO:0016987">
    <property type="term" value="F:sigma factor activity"/>
    <property type="evidence" value="ECO:0007669"/>
    <property type="project" value="UniProtKB-KW"/>
</dbReference>
<evidence type="ECO:0000259" key="5">
    <source>
        <dbReference type="Pfam" id="PF04542"/>
    </source>
</evidence>
<keyword evidence="7" id="KW-1185">Reference proteome</keyword>
<keyword evidence="4" id="KW-0804">Transcription</keyword>
<dbReference type="InterPro" id="IPR007627">
    <property type="entry name" value="RNA_pol_sigma70_r2"/>
</dbReference>
<dbReference type="EMBL" id="CP073100">
    <property type="protein sequence ID" value="QUE49520.1"/>
    <property type="molecule type" value="Genomic_DNA"/>
</dbReference>
<dbReference type="NCBIfam" id="TIGR02937">
    <property type="entry name" value="sigma70-ECF"/>
    <property type="match status" value="1"/>
</dbReference>
<evidence type="ECO:0000256" key="1">
    <source>
        <dbReference type="ARBA" id="ARBA00010641"/>
    </source>
</evidence>
<dbReference type="RefSeq" id="WP_211629609.1">
    <property type="nucleotide sequence ID" value="NZ_CP073100.1"/>
</dbReference>
<organism evidence="6 7">
    <name type="scientific">Luteolibacter ambystomatis</name>
    <dbReference type="NCBI Taxonomy" id="2824561"/>
    <lineage>
        <taxon>Bacteria</taxon>
        <taxon>Pseudomonadati</taxon>
        <taxon>Verrucomicrobiota</taxon>
        <taxon>Verrucomicrobiia</taxon>
        <taxon>Verrucomicrobiales</taxon>
        <taxon>Verrucomicrobiaceae</taxon>
        <taxon>Luteolibacter</taxon>
    </lineage>
</organism>
<dbReference type="PANTHER" id="PTHR43133:SF51">
    <property type="entry name" value="RNA POLYMERASE SIGMA FACTOR"/>
    <property type="match status" value="1"/>
</dbReference>
<feature type="domain" description="RNA polymerase sigma-70 region 2" evidence="5">
    <location>
        <begin position="19"/>
        <end position="82"/>
    </location>
</feature>
<dbReference type="SUPFAM" id="SSF88659">
    <property type="entry name" value="Sigma3 and sigma4 domains of RNA polymerase sigma factors"/>
    <property type="match status" value="1"/>
</dbReference>
<proteinExistence type="inferred from homology"/>
<reference evidence="6" key="1">
    <citation type="submission" date="2021-04" db="EMBL/GenBank/DDBJ databases">
        <title>Luteolibacter sp. 32A isolated from the skin of an Anderson's salamander (Ambystoma andersonii).</title>
        <authorList>
            <person name="Spergser J."/>
            <person name="Busse H.-J."/>
        </authorList>
    </citation>
    <scope>NUCLEOTIDE SEQUENCE</scope>
    <source>
        <strain evidence="6">32A</strain>
    </source>
</reference>
<comment type="similarity">
    <text evidence="1">Belongs to the sigma-70 factor family. ECF subfamily.</text>
</comment>